<dbReference type="RefSeq" id="WP_182956692.1">
    <property type="nucleotide sequence ID" value="NZ_JABEQM010000004.1"/>
</dbReference>
<dbReference type="AlphaFoldDB" id="A0A7W4K6Q7"/>
<sequence length="154" mass="15735">MSIRCRPDPIVLAASMAGALCLAGCDLVDQRTFDPHASRPPVPYVPPAPPGRPPVPPLVEIPAGTPPGQWQPALKGAVARALALKANVLFQVRVLVPAGPTPQQEGTALGHLAATDGQAVAAAIVSDGASPSQVEITAMSDSSVTVGVIRVYVR</sequence>
<evidence type="ECO:0000313" key="1">
    <source>
        <dbReference type="EMBL" id="MBB2201361.1"/>
    </source>
</evidence>
<proteinExistence type="predicted"/>
<reference evidence="1 2" key="1">
    <citation type="submission" date="2020-04" db="EMBL/GenBank/DDBJ databases">
        <title>Description of novel Gluconacetobacter.</title>
        <authorList>
            <person name="Sombolestani A."/>
        </authorList>
    </citation>
    <scope>NUCLEOTIDE SEQUENCE [LARGE SCALE GENOMIC DNA]</scope>
    <source>
        <strain evidence="1 2">LMG 27802</strain>
    </source>
</reference>
<protein>
    <submittedName>
        <fullName evidence="1">Uncharacterized protein</fullName>
    </submittedName>
</protein>
<dbReference type="Proteomes" id="UP000578030">
    <property type="component" value="Unassembled WGS sequence"/>
</dbReference>
<gene>
    <name evidence="1" type="ORF">HLH28_07155</name>
</gene>
<comment type="caution">
    <text evidence="1">The sequence shown here is derived from an EMBL/GenBank/DDBJ whole genome shotgun (WGS) entry which is preliminary data.</text>
</comment>
<organism evidence="1 2">
    <name type="scientific">Gluconacetobacter tumulisoli</name>
    <dbReference type="NCBI Taxonomy" id="1286189"/>
    <lineage>
        <taxon>Bacteria</taxon>
        <taxon>Pseudomonadati</taxon>
        <taxon>Pseudomonadota</taxon>
        <taxon>Alphaproteobacteria</taxon>
        <taxon>Acetobacterales</taxon>
        <taxon>Acetobacteraceae</taxon>
        <taxon>Gluconacetobacter</taxon>
    </lineage>
</organism>
<evidence type="ECO:0000313" key="2">
    <source>
        <dbReference type="Proteomes" id="UP000578030"/>
    </source>
</evidence>
<dbReference type="EMBL" id="JABEQM010000004">
    <property type="protein sequence ID" value="MBB2201361.1"/>
    <property type="molecule type" value="Genomic_DNA"/>
</dbReference>
<accession>A0A7W4K6Q7</accession>
<name>A0A7W4K6Q7_9PROT</name>
<keyword evidence="2" id="KW-1185">Reference proteome</keyword>